<feature type="compositionally biased region" description="Basic and acidic residues" evidence="1">
    <location>
        <begin position="84"/>
        <end position="105"/>
    </location>
</feature>
<dbReference type="AlphaFoldDB" id="A0A6M3L4P6"/>
<feature type="compositionally biased region" description="Acidic residues" evidence="1">
    <location>
        <begin position="106"/>
        <end position="117"/>
    </location>
</feature>
<protein>
    <submittedName>
        <fullName evidence="2">Uncharacterized protein</fullName>
    </submittedName>
</protein>
<gene>
    <name evidence="2" type="ORF">MM415B02578_0013</name>
</gene>
<accession>A0A6M3L4P6</accession>
<feature type="compositionally biased region" description="Basic and acidic residues" evidence="1">
    <location>
        <begin position="1"/>
        <end position="14"/>
    </location>
</feature>
<feature type="compositionally biased region" description="Acidic residues" evidence="1">
    <location>
        <begin position="72"/>
        <end position="83"/>
    </location>
</feature>
<feature type="region of interest" description="Disordered" evidence="1">
    <location>
        <begin position="1"/>
        <end position="197"/>
    </location>
</feature>
<evidence type="ECO:0000313" key="2">
    <source>
        <dbReference type="EMBL" id="QJA89279.1"/>
    </source>
</evidence>
<reference evidence="2" key="1">
    <citation type="submission" date="2020-03" db="EMBL/GenBank/DDBJ databases">
        <title>The deep terrestrial virosphere.</title>
        <authorList>
            <person name="Holmfeldt K."/>
            <person name="Nilsson E."/>
            <person name="Simone D."/>
            <person name="Lopez-Fernandez M."/>
            <person name="Wu X."/>
            <person name="de Brujin I."/>
            <person name="Lundin D."/>
            <person name="Andersson A."/>
            <person name="Bertilsson S."/>
            <person name="Dopson M."/>
        </authorList>
    </citation>
    <scope>NUCLEOTIDE SEQUENCE</scope>
    <source>
        <strain evidence="2">MM415B02578</strain>
    </source>
</reference>
<evidence type="ECO:0000256" key="1">
    <source>
        <dbReference type="SAM" id="MobiDB-lite"/>
    </source>
</evidence>
<feature type="compositionally biased region" description="Polar residues" evidence="1">
    <location>
        <begin position="43"/>
        <end position="52"/>
    </location>
</feature>
<proteinExistence type="predicted"/>
<dbReference type="EMBL" id="MT142835">
    <property type="protein sequence ID" value="QJA89279.1"/>
    <property type="molecule type" value="Genomic_DNA"/>
</dbReference>
<name>A0A6M3L4P6_9ZZZZ</name>
<organism evidence="2">
    <name type="scientific">viral metagenome</name>
    <dbReference type="NCBI Taxonomy" id="1070528"/>
    <lineage>
        <taxon>unclassified sequences</taxon>
        <taxon>metagenomes</taxon>
        <taxon>organismal metagenomes</taxon>
    </lineage>
</organism>
<feature type="compositionally biased region" description="Basic residues" evidence="1">
    <location>
        <begin position="123"/>
        <end position="134"/>
    </location>
</feature>
<sequence length="281" mass="31376">MPRKGVKDEKKQPKNEFPGFAEKEATGQDPLTQHENVKIREGTGNSAPSENVSKGGIKMVKAKKEKLKEDERDPEEIEKQDEDPEKKPEVEKQGDENPEDKVEPEMEKEEDLSDLDEDEKKTYRALKARVKKVKKGEGLPQNPEEAATEAADAGHSTTPKPVIESKPDIFVPPSEVEGDREQDIPNQELGKSAKPDLTKSPLFVNVTKQLEGIKAALSKKVDDLEKSVNDRLKNIHSDMEKIEKFYQGSFYKAASDEVGPEGLNAMPITKQIEKGKARFSS</sequence>